<dbReference type="Gene3D" id="1.25.40.120">
    <property type="entry name" value="Protein prenylyltransferase"/>
    <property type="match status" value="1"/>
</dbReference>
<dbReference type="GO" id="GO:0008318">
    <property type="term" value="F:protein prenyltransferase activity"/>
    <property type="evidence" value="ECO:0007669"/>
    <property type="project" value="InterPro"/>
</dbReference>
<protein>
    <recommendedName>
        <fullName evidence="7">Protein prenylyltransferase</fullName>
    </recommendedName>
</protein>
<dbReference type="PANTHER" id="PTHR11129">
    <property type="entry name" value="PROTEIN FARNESYLTRANSFERASE ALPHA SUBUNIT/RAB GERANYLGERANYL TRANSFERASE ALPHA SUBUNIT"/>
    <property type="match status" value="1"/>
</dbReference>
<dbReference type="PROSITE" id="PS51147">
    <property type="entry name" value="PFTA"/>
    <property type="match status" value="1"/>
</dbReference>
<keyword evidence="6" id="KW-1185">Reference proteome</keyword>
<dbReference type="SUPFAM" id="SSF48439">
    <property type="entry name" value="Protein prenylyltransferase"/>
    <property type="match status" value="1"/>
</dbReference>
<evidence type="ECO:0008006" key="7">
    <source>
        <dbReference type="Google" id="ProtNLM"/>
    </source>
</evidence>
<dbReference type="Pfam" id="PF01239">
    <property type="entry name" value="PPTA"/>
    <property type="match status" value="2"/>
</dbReference>
<gene>
    <name evidence="5" type="ORF">SYNPS1DRAFT_26601</name>
</gene>
<comment type="similarity">
    <text evidence="1">Belongs to the protein prenyltransferase subunit alpha family.</text>
</comment>
<evidence type="ECO:0000256" key="4">
    <source>
        <dbReference type="ARBA" id="ARBA00022737"/>
    </source>
</evidence>
<dbReference type="Proteomes" id="UP000278143">
    <property type="component" value="Unassembled WGS sequence"/>
</dbReference>
<evidence type="ECO:0000256" key="3">
    <source>
        <dbReference type="ARBA" id="ARBA00022679"/>
    </source>
</evidence>
<dbReference type="AlphaFoldDB" id="A0A4P9Z581"/>
<evidence type="ECO:0000256" key="2">
    <source>
        <dbReference type="ARBA" id="ARBA00022602"/>
    </source>
</evidence>
<dbReference type="InterPro" id="IPR002088">
    <property type="entry name" value="Prenyl_trans_a"/>
</dbReference>
<evidence type="ECO:0000256" key="1">
    <source>
        <dbReference type="ARBA" id="ARBA00006734"/>
    </source>
</evidence>
<dbReference type="GO" id="GO:0005737">
    <property type="term" value="C:cytoplasm"/>
    <property type="evidence" value="ECO:0007669"/>
    <property type="project" value="TreeGrafter"/>
</dbReference>
<organism evidence="5 6">
    <name type="scientific">Syncephalis pseudoplumigaleata</name>
    <dbReference type="NCBI Taxonomy" id="1712513"/>
    <lineage>
        <taxon>Eukaryota</taxon>
        <taxon>Fungi</taxon>
        <taxon>Fungi incertae sedis</taxon>
        <taxon>Zoopagomycota</taxon>
        <taxon>Zoopagomycotina</taxon>
        <taxon>Zoopagomycetes</taxon>
        <taxon>Zoopagales</taxon>
        <taxon>Piptocephalidaceae</taxon>
        <taxon>Syncephalis</taxon>
    </lineage>
</organism>
<keyword evidence="3" id="KW-0808">Transferase</keyword>
<proteinExistence type="inferred from homology"/>
<sequence>MLTCLSSKSYGHGFRMHTMMRMAAILGADSSNISGVEAMEQPTNKPIVFSTADEPRIDELGILPAAAAPSSQPHDRAPPFLCLETWHRAHLQRELDLTERAFTLHPRNYYAWTQRAWLVDHARAVDATDTDIYARLIDAEGVFTAQWTAMHLSDSAAWHYRRRILAATATVHVWQGEMERVYDLVKRYPGHEAIWCHLRLVATLLLEASSVADRTRRLAAMLDWLSEEKRGWTGELQSAAVLQSPASLHALQHQLRHAKAYEAWISHAGQTNGARLCLDAPVKQLV</sequence>
<evidence type="ECO:0000313" key="5">
    <source>
        <dbReference type="EMBL" id="RKP27767.1"/>
    </source>
</evidence>
<dbReference type="PANTHER" id="PTHR11129:SF3">
    <property type="entry name" value="PROTEIN PRENYLTRANSFERASE ALPHA SUBUNIT REPEAT-CONTAINING PROTEIN 1"/>
    <property type="match status" value="1"/>
</dbReference>
<dbReference type="EMBL" id="KZ989155">
    <property type="protein sequence ID" value="RKP27767.1"/>
    <property type="molecule type" value="Genomic_DNA"/>
</dbReference>
<evidence type="ECO:0000313" key="6">
    <source>
        <dbReference type="Proteomes" id="UP000278143"/>
    </source>
</evidence>
<keyword evidence="4" id="KW-0677">Repeat</keyword>
<name>A0A4P9Z581_9FUNG</name>
<accession>A0A4P9Z581</accession>
<dbReference type="OrthoDB" id="1924260at2759"/>
<reference evidence="6" key="1">
    <citation type="journal article" date="2018" name="Nat. Microbiol.">
        <title>Leveraging single-cell genomics to expand the fungal tree of life.</title>
        <authorList>
            <person name="Ahrendt S.R."/>
            <person name="Quandt C.A."/>
            <person name="Ciobanu D."/>
            <person name="Clum A."/>
            <person name="Salamov A."/>
            <person name="Andreopoulos B."/>
            <person name="Cheng J.F."/>
            <person name="Woyke T."/>
            <person name="Pelin A."/>
            <person name="Henrissat B."/>
            <person name="Reynolds N.K."/>
            <person name="Benny G.L."/>
            <person name="Smith M.E."/>
            <person name="James T.Y."/>
            <person name="Grigoriev I.V."/>
        </authorList>
    </citation>
    <scope>NUCLEOTIDE SEQUENCE [LARGE SCALE GENOMIC DNA]</scope>
    <source>
        <strain evidence="6">Benny S71-1</strain>
    </source>
</reference>
<keyword evidence="2" id="KW-0637">Prenyltransferase</keyword>